<protein>
    <submittedName>
        <fullName evidence="6">SMP-30/gluconolactonase/LRE family protein</fullName>
    </submittedName>
</protein>
<reference evidence="7" key="1">
    <citation type="journal article" date="2019" name="Int. J. Syst. Evol. Microbiol.">
        <title>The Global Catalogue of Microorganisms (GCM) 10K type strain sequencing project: providing services to taxonomists for standard genome sequencing and annotation.</title>
        <authorList>
            <consortium name="The Broad Institute Genomics Platform"/>
            <consortium name="The Broad Institute Genome Sequencing Center for Infectious Disease"/>
            <person name="Wu L."/>
            <person name="Ma J."/>
        </authorList>
    </citation>
    <scope>NUCLEOTIDE SEQUENCE [LARGE SCALE GENOMIC DNA]</scope>
    <source>
        <strain evidence="7">CCUG 50873</strain>
    </source>
</reference>
<proteinExistence type="inferred from homology"/>
<feature type="domain" description="Strictosidine synthase conserved region" evidence="5">
    <location>
        <begin position="360"/>
        <end position="437"/>
    </location>
</feature>
<accession>A0ABW3G9U1</accession>
<evidence type="ECO:0000313" key="7">
    <source>
        <dbReference type="Proteomes" id="UP001597068"/>
    </source>
</evidence>
<dbReference type="InterPro" id="IPR018119">
    <property type="entry name" value="Strictosidine_synth_cons-reg"/>
</dbReference>
<dbReference type="Pfam" id="PF03088">
    <property type="entry name" value="Str_synth"/>
    <property type="match status" value="1"/>
</dbReference>
<organism evidence="6 7">
    <name type="scientific">Williamsia deligens</name>
    <dbReference type="NCBI Taxonomy" id="321325"/>
    <lineage>
        <taxon>Bacteria</taxon>
        <taxon>Bacillati</taxon>
        <taxon>Actinomycetota</taxon>
        <taxon>Actinomycetes</taxon>
        <taxon>Mycobacteriales</taxon>
        <taxon>Nocardiaceae</taxon>
        <taxon>Williamsia</taxon>
    </lineage>
</organism>
<dbReference type="RefSeq" id="WP_253646325.1">
    <property type="nucleotide sequence ID" value="NZ_BAAAMO010000002.1"/>
</dbReference>
<sequence length="561" mass="60247">MSRREGTAVQVSWRPAVRSASGAVAMEWWSPVSGAGDRQWLVESYVQRIARLADVDDVSIHHLDDGELVLVEILAPARTGLDLADLSRGPLEARSPTAGLVTTRGDALVVRSEATVGGRAVLTLSLLHEVARADLLVTLRDAVVPALSVAPGVRGVRAHLADTRHGGSVLGDLVVVVAARDVASAVDALDAVTESTGLAQMATELRTRPVLSTQIVREDGRPLLPQRGPVAKPSLDPRPRRPDARPEVGTPRRLRSARVIRVPGGFAEDVVVDGAGQLLCGVDGGAILRIDPTTFAVETLASTGGRPLGLEHREDDTLLICDAHCGLLRLDLSTGELVTLTRFVDSRPLRFCSNATTLPDGTIWFTESTTRFDFEHHRGSMMENRPSGRLLRRTPDGIVTVIRDDLWFANGVTRTPDADALLVVETAALRVNRMALSGPRAGAFDAVTAGLPGYPDNMSAFREGRAWIPLTNPRMAALDMLGTAPRLLSHLAWRMPERLRPEPDHTVWAVAVDPNGDIVDEVHGTHPDFHTATGAVEVDGTLFIASVFTEAMLAIDLTGSR</sequence>
<comment type="similarity">
    <text evidence="1">Belongs to the strictosidine synthase family.</text>
</comment>
<dbReference type="InterPro" id="IPR011042">
    <property type="entry name" value="6-blade_b-propeller_TolB-like"/>
</dbReference>
<dbReference type="EMBL" id="JBHTIL010000001">
    <property type="protein sequence ID" value="MFD0925751.1"/>
    <property type="molecule type" value="Genomic_DNA"/>
</dbReference>
<evidence type="ECO:0000256" key="1">
    <source>
        <dbReference type="ARBA" id="ARBA00009191"/>
    </source>
</evidence>
<keyword evidence="2" id="KW-0597">Phosphoprotein</keyword>
<evidence type="ECO:0000256" key="2">
    <source>
        <dbReference type="ARBA" id="ARBA00022553"/>
    </source>
</evidence>
<feature type="compositionally biased region" description="Basic and acidic residues" evidence="4">
    <location>
        <begin position="235"/>
        <end position="246"/>
    </location>
</feature>
<gene>
    <name evidence="6" type="ORF">ACFQ04_08375</name>
</gene>
<keyword evidence="7" id="KW-1185">Reference proteome</keyword>
<feature type="region of interest" description="Disordered" evidence="4">
    <location>
        <begin position="217"/>
        <end position="252"/>
    </location>
</feature>
<comment type="caution">
    <text evidence="6">The sequence shown here is derived from an EMBL/GenBank/DDBJ whole genome shotgun (WGS) entry which is preliminary data.</text>
</comment>
<evidence type="ECO:0000256" key="3">
    <source>
        <dbReference type="ARBA" id="ARBA00023180"/>
    </source>
</evidence>
<keyword evidence="3" id="KW-0325">Glycoprotein</keyword>
<evidence type="ECO:0000259" key="5">
    <source>
        <dbReference type="Pfam" id="PF03088"/>
    </source>
</evidence>
<dbReference type="PANTHER" id="PTHR10426">
    <property type="entry name" value="STRICTOSIDINE SYNTHASE-RELATED"/>
    <property type="match status" value="1"/>
</dbReference>
<dbReference type="SUPFAM" id="SSF63829">
    <property type="entry name" value="Calcium-dependent phosphotriesterase"/>
    <property type="match status" value="1"/>
</dbReference>
<dbReference type="PANTHER" id="PTHR10426:SF88">
    <property type="entry name" value="ADIPOCYTE PLASMA MEMBRANE-ASSOCIATED PROTEIN HEMOMUCIN-RELATED"/>
    <property type="match status" value="1"/>
</dbReference>
<evidence type="ECO:0000256" key="4">
    <source>
        <dbReference type="SAM" id="MobiDB-lite"/>
    </source>
</evidence>
<evidence type="ECO:0000313" key="6">
    <source>
        <dbReference type="EMBL" id="MFD0925751.1"/>
    </source>
</evidence>
<name>A0ABW3G9U1_9NOCA</name>
<dbReference type="Proteomes" id="UP001597068">
    <property type="component" value="Unassembled WGS sequence"/>
</dbReference>
<dbReference type="Gene3D" id="2.120.10.30">
    <property type="entry name" value="TolB, C-terminal domain"/>
    <property type="match status" value="1"/>
</dbReference>